<keyword evidence="5" id="KW-0130">Cell adhesion</keyword>
<dbReference type="SMART" id="SM00409">
    <property type="entry name" value="IG"/>
    <property type="match status" value="1"/>
</dbReference>
<evidence type="ECO:0000256" key="12">
    <source>
        <dbReference type="SAM" id="Phobius"/>
    </source>
</evidence>
<evidence type="ECO:0000313" key="14">
    <source>
        <dbReference type="Proteomes" id="UP000245341"/>
    </source>
</evidence>
<evidence type="ECO:0000256" key="10">
    <source>
        <dbReference type="ARBA" id="ARBA00023319"/>
    </source>
</evidence>
<dbReference type="SMART" id="SM00408">
    <property type="entry name" value="IGc2"/>
    <property type="match status" value="1"/>
</dbReference>
<feature type="transmembrane region" description="Helical" evidence="12">
    <location>
        <begin position="115"/>
        <end position="137"/>
    </location>
</feature>
<proteinExistence type="predicted"/>
<keyword evidence="3" id="KW-0732">Signal</keyword>
<keyword evidence="6 12" id="KW-0472">Membrane</keyword>
<keyword evidence="14" id="KW-1185">Reference proteome</keyword>
<dbReference type="PANTHER" id="PTHR44170">
    <property type="entry name" value="PROTEIN SIDEKICK"/>
    <property type="match status" value="1"/>
</dbReference>
<dbReference type="GO" id="GO:0007411">
    <property type="term" value="P:axon guidance"/>
    <property type="evidence" value="ECO:0007669"/>
    <property type="project" value="TreeGrafter"/>
</dbReference>
<dbReference type="PROSITE" id="PS50835">
    <property type="entry name" value="IG_LIKE"/>
    <property type="match status" value="1"/>
</dbReference>
<keyword evidence="12" id="KW-1133">Transmembrane helix</keyword>
<dbReference type="AlphaFoldDB" id="A0A7F8QZV5"/>
<dbReference type="OrthoDB" id="5982258at2759"/>
<dbReference type="Gene3D" id="2.60.40.10">
    <property type="entry name" value="Immunoglobulins"/>
    <property type="match status" value="1"/>
</dbReference>
<dbReference type="InterPro" id="IPR003598">
    <property type="entry name" value="Ig_sub2"/>
</dbReference>
<keyword evidence="8" id="KW-0325">Glycoprotein</keyword>
<evidence type="ECO:0000256" key="8">
    <source>
        <dbReference type="ARBA" id="ARBA00023180"/>
    </source>
</evidence>
<keyword evidence="2" id="KW-1003">Cell membrane</keyword>
<name>A0A7F8QZV5_LEPWE</name>
<dbReference type="InterPro" id="IPR003599">
    <property type="entry name" value="Ig_sub"/>
</dbReference>
<protein>
    <submittedName>
        <fullName evidence="15">Contactin-4-like</fullName>
    </submittedName>
</protein>
<dbReference type="PANTHER" id="PTHR44170:SF18">
    <property type="entry name" value="CONTACTIN 3B-RELATED"/>
    <property type="match status" value="1"/>
</dbReference>
<evidence type="ECO:0000256" key="7">
    <source>
        <dbReference type="ARBA" id="ARBA00023157"/>
    </source>
</evidence>
<evidence type="ECO:0000256" key="2">
    <source>
        <dbReference type="ARBA" id="ARBA00022475"/>
    </source>
</evidence>
<keyword evidence="4" id="KW-0677">Repeat</keyword>
<dbReference type="InterPro" id="IPR013783">
    <property type="entry name" value="Ig-like_fold"/>
</dbReference>
<dbReference type="Pfam" id="PF13927">
    <property type="entry name" value="Ig_3"/>
    <property type="match status" value="1"/>
</dbReference>
<evidence type="ECO:0000256" key="5">
    <source>
        <dbReference type="ARBA" id="ARBA00022889"/>
    </source>
</evidence>
<gene>
    <name evidence="15" type="primary">LOC115941683</name>
</gene>
<dbReference type="KEGG" id="lww:115941683"/>
<keyword evidence="9" id="KW-0449">Lipoprotein</keyword>
<dbReference type="GO" id="GO:0005886">
    <property type="term" value="C:plasma membrane"/>
    <property type="evidence" value="ECO:0007669"/>
    <property type="project" value="UniProtKB-SubCell"/>
</dbReference>
<comment type="subcellular location">
    <subcellularLocation>
        <location evidence="1">Cell membrane</location>
    </subcellularLocation>
</comment>
<dbReference type="RefSeq" id="XP_030886396.1">
    <property type="nucleotide sequence ID" value="XM_031030536.1"/>
</dbReference>
<evidence type="ECO:0000256" key="1">
    <source>
        <dbReference type="ARBA" id="ARBA00004236"/>
    </source>
</evidence>
<evidence type="ECO:0000256" key="4">
    <source>
        <dbReference type="ARBA" id="ARBA00022737"/>
    </source>
</evidence>
<dbReference type="InterPro" id="IPR036179">
    <property type="entry name" value="Ig-like_dom_sf"/>
</dbReference>
<evidence type="ECO:0000256" key="3">
    <source>
        <dbReference type="ARBA" id="ARBA00022729"/>
    </source>
</evidence>
<evidence type="ECO:0000313" key="15">
    <source>
        <dbReference type="RefSeq" id="XP_030886396.1"/>
    </source>
</evidence>
<dbReference type="SUPFAM" id="SSF48726">
    <property type="entry name" value="Immunoglobulin"/>
    <property type="match status" value="1"/>
</dbReference>
<evidence type="ECO:0000256" key="6">
    <source>
        <dbReference type="ARBA" id="ARBA00023136"/>
    </source>
</evidence>
<comment type="subunit">
    <text evidence="11">Interacts with PTPRG.</text>
</comment>
<dbReference type="GO" id="GO:0007420">
    <property type="term" value="P:brain development"/>
    <property type="evidence" value="ECO:0007669"/>
    <property type="project" value="TreeGrafter"/>
</dbReference>
<keyword evidence="10" id="KW-0393">Immunoglobulin domain</keyword>
<sequence length="142" mass="15779">MGEYEPKIEVHFPETVPTAKGTTVKLECFALGNPVPTIIWRRADGKPIARKARRHKSNGILEIPNFQQEDAGLYECVAENSRGKNVARGQLTFYGTLPCCNWSVRAFDYFKVGSLTILFAFSSVVTLGPFTLLKFALLKPVA</sequence>
<accession>A0A7F8QZV5</accession>
<evidence type="ECO:0000256" key="11">
    <source>
        <dbReference type="ARBA" id="ARBA00038703"/>
    </source>
</evidence>
<dbReference type="Proteomes" id="UP000245341">
    <property type="component" value="Unplaced"/>
</dbReference>
<dbReference type="FunFam" id="2.60.40.10:FF:000005">
    <property type="entry name" value="Neuronal cell adhesion molecule"/>
    <property type="match status" value="1"/>
</dbReference>
<reference evidence="15" key="1">
    <citation type="submission" date="2025-08" db="UniProtKB">
        <authorList>
            <consortium name="RefSeq"/>
        </authorList>
    </citation>
    <scope>IDENTIFICATION</scope>
    <source>
        <tissue evidence="15">Liver</tissue>
    </source>
</reference>
<keyword evidence="7" id="KW-1015">Disulfide bond</keyword>
<evidence type="ECO:0000256" key="9">
    <source>
        <dbReference type="ARBA" id="ARBA00023288"/>
    </source>
</evidence>
<keyword evidence="12" id="KW-0812">Transmembrane</keyword>
<dbReference type="GeneID" id="115941683"/>
<evidence type="ECO:0000259" key="13">
    <source>
        <dbReference type="PROSITE" id="PS50835"/>
    </source>
</evidence>
<dbReference type="InterPro" id="IPR007110">
    <property type="entry name" value="Ig-like_dom"/>
</dbReference>
<feature type="domain" description="Ig-like" evidence="13">
    <location>
        <begin position="6"/>
        <end position="92"/>
    </location>
</feature>
<organism evidence="14 15">
    <name type="scientific">Leptonychotes weddellii</name>
    <name type="common">Weddell seal</name>
    <name type="synonym">Otaria weddellii</name>
    <dbReference type="NCBI Taxonomy" id="9713"/>
    <lineage>
        <taxon>Eukaryota</taxon>
        <taxon>Metazoa</taxon>
        <taxon>Chordata</taxon>
        <taxon>Craniata</taxon>
        <taxon>Vertebrata</taxon>
        <taxon>Euteleostomi</taxon>
        <taxon>Mammalia</taxon>
        <taxon>Eutheria</taxon>
        <taxon>Laurasiatheria</taxon>
        <taxon>Carnivora</taxon>
        <taxon>Caniformia</taxon>
        <taxon>Pinnipedia</taxon>
        <taxon>Phocidae</taxon>
        <taxon>Monachinae</taxon>
        <taxon>Lobodontini</taxon>
        <taxon>Leptonychotes</taxon>
    </lineage>
</organism>
<dbReference type="GO" id="GO:0098632">
    <property type="term" value="F:cell-cell adhesion mediator activity"/>
    <property type="evidence" value="ECO:0007669"/>
    <property type="project" value="TreeGrafter"/>
</dbReference>
<dbReference type="GO" id="GO:0030424">
    <property type="term" value="C:axon"/>
    <property type="evidence" value="ECO:0007669"/>
    <property type="project" value="TreeGrafter"/>
</dbReference>